<name>A0ABT2LTX4_9HYPH</name>
<dbReference type="EMBL" id="JAOCZP010000010">
    <property type="protein sequence ID" value="MCT7377975.1"/>
    <property type="molecule type" value="Genomic_DNA"/>
</dbReference>
<evidence type="ECO:0000313" key="1">
    <source>
        <dbReference type="EMBL" id="MCT7377975.1"/>
    </source>
</evidence>
<proteinExistence type="predicted"/>
<dbReference type="Proteomes" id="UP001320831">
    <property type="component" value="Unassembled WGS sequence"/>
</dbReference>
<sequence>MSEDLQQERNRLANRLREQLWRYYPQMLDFGGDPAAAWRIALWRLAPTPADAARLRALPRHCCRGKSGHSQGSW</sequence>
<keyword evidence="2" id="KW-1185">Reference proteome</keyword>
<gene>
    <name evidence="1" type="ORF">N5A92_23435</name>
</gene>
<protein>
    <submittedName>
        <fullName evidence="1">Uncharacterized protein</fullName>
    </submittedName>
</protein>
<evidence type="ECO:0000313" key="2">
    <source>
        <dbReference type="Proteomes" id="UP001320831"/>
    </source>
</evidence>
<reference evidence="1 2" key="1">
    <citation type="submission" date="2022-09" db="EMBL/GenBank/DDBJ databases">
        <title>Chelativorans salina sp. nov., a novel slightly halophilic bacterium isolated from a saline lake sediment enrichment.</title>
        <authorList>
            <person name="Gao L."/>
            <person name="Fang B.-Z."/>
            <person name="Li W.-J."/>
        </authorList>
    </citation>
    <scope>NUCLEOTIDE SEQUENCE [LARGE SCALE GENOMIC DNA]</scope>
    <source>
        <strain evidence="1 2">EGI FJ00035</strain>
    </source>
</reference>
<accession>A0ABT2LTX4</accession>
<comment type="caution">
    <text evidence="1">The sequence shown here is derived from an EMBL/GenBank/DDBJ whole genome shotgun (WGS) entry which is preliminary data.</text>
</comment>
<organism evidence="1 2">
    <name type="scientific">Chelativorans salis</name>
    <dbReference type="NCBI Taxonomy" id="2978478"/>
    <lineage>
        <taxon>Bacteria</taxon>
        <taxon>Pseudomonadati</taxon>
        <taxon>Pseudomonadota</taxon>
        <taxon>Alphaproteobacteria</taxon>
        <taxon>Hyphomicrobiales</taxon>
        <taxon>Phyllobacteriaceae</taxon>
        <taxon>Chelativorans</taxon>
    </lineage>
</organism>